<reference evidence="2 3" key="1">
    <citation type="submission" date="2020-07" db="EMBL/GenBank/DDBJ databases">
        <authorList>
            <person name="Feng X."/>
        </authorList>
    </citation>
    <scope>NUCLEOTIDE SEQUENCE [LARGE SCALE GENOMIC DNA]</scope>
    <source>
        <strain evidence="2 3">JCM31066</strain>
    </source>
</reference>
<name>A0A842HFM4_9BACT</name>
<evidence type="ECO:0000313" key="3">
    <source>
        <dbReference type="Proteomes" id="UP000546464"/>
    </source>
</evidence>
<proteinExistence type="predicted"/>
<keyword evidence="3" id="KW-1185">Reference proteome</keyword>
<protein>
    <submittedName>
        <fullName evidence="2">Glycosyltransferase family 1 protein</fullName>
    </submittedName>
</protein>
<keyword evidence="2" id="KW-0808">Transferase</keyword>
<accession>A0A842HFM4</accession>
<feature type="domain" description="Glycosyltransferase subfamily 4-like N-terminal" evidence="1">
    <location>
        <begin position="14"/>
        <end position="181"/>
    </location>
</feature>
<evidence type="ECO:0000313" key="2">
    <source>
        <dbReference type="EMBL" id="MBC2594436.1"/>
    </source>
</evidence>
<dbReference type="InterPro" id="IPR050194">
    <property type="entry name" value="Glycosyltransferase_grp1"/>
</dbReference>
<dbReference type="SUPFAM" id="SSF53756">
    <property type="entry name" value="UDP-Glycosyltransferase/glycogen phosphorylase"/>
    <property type="match status" value="1"/>
</dbReference>
<dbReference type="AlphaFoldDB" id="A0A842HFM4"/>
<sequence length="382" mass="42770">MKIALVTETFPPEVNGVAMTLRQYVVGMRARGYEVSVVRPRQQADRDGPLHDFPEHLVKGYAVPRYEGLQFGGFCRGRLKRLWREERPMLVHVATEGPLGMAALFAAGSLGIPVVSTYHTNFHSYGDHYGYGWFSSPLMAYLRWFHNRTLATFVPSEDLKRTLEEARFKNVRIFSRGVDTRLFGPHRRSEALRRSWGVESAAPVVAYVGRVAAEKNLPLTVRAFERFRERHPAARLLVVGDGPERKKLEREHPEYIFAGMRRGEDLAAHYASADLFFFASTTETFGNVITEAMASGLVVLAYNYAAALHHVRDGVNGYTAAYDNDTAYLAAVDRLCDDEPSWPGVSAAAVRTAKALSWDAVLARYESDVRATLGADFKLAFT</sequence>
<comment type="caution">
    <text evidence="2">The sequence shown here is derived from an EMBL/GenBank/DDBJ whole genome shotgun (WGS) entry which is preliminary data.</text>
</comment>
<dbReference type="Pfam" id="PF13439">
    <property type="entry name" value="Glyco_transf_4"/>
    <property type="match status" value="1"/>
</dbReference>
<dbReference type="GO" id="GO:0016757">
    <property type="term" value="F:glycosyltransferase activity"/>
    <property type="evidence" value="ECO:0007669"/>
    <property type="project" value="UniProtKB-ARBA"/>
</dbReference>
<dbReference type="InterPro" id="IPR028098">
    <property type="entry name" value="Glyco_trans_4-like_N"/>
</dbReference>
<dbReference type="EMBL" id="JACHVB010000022">
    <property type="protein sequence ID" value="MBC2594436.1"/>
    <property type="molecule type" value="Genomic_DNA"/>
</dbReference>
<gene>
    <name evidence="2" type="ORF">H5P28_09220</name>
</gene>
<dbReference type="PANTHER" id="PTHR45947">
    <property type="entry name" value="SULFOQUINOVOSYL TRANSFERASE SQD2"/>
    <property type="match status" value="1"/>
</dbReference>
<dbReference type="Gene3D" id="3.40.50.2000">
    <property type="entry name" value="Glycogen Phosphorylase B"/>
    <property type="match status" value="2"/>
</dbReference>
<organism evidence="2 3">
    <name type="scientific">Ruficoccus amylovorans</name>
    <dbReference type="NCBI Taxonomy" id="1804625"/>
    <lineage>
        <taxon>Bacteria</taxon>
        <taxon>Pseudomonadati</taxon>
        <taxon>Verrucomicrobiota</taxon>
        <taxon>Opitutia</taxon>
        <taxon>Puniceicoccales</taxon>
        <taxon>Cerasicoccaceae</taxon>
        <taxon>Ruficoccus</taxon>
    </lineage>
</organism>
<dbReference type="RefSeq" id="WP_185675425.1">
    <property type="nucleotide sequence ID" value="NZ_JACHVB010000022.1"/>
</dbReference>
<dbReference type="Proteomes" id="UP000546464">
    <property type="component" value="Unassembled WGS sequence"/>
</dbReference>
<dbReference type="CDD" id="cd03814">
    <property type="entry name" value="GT4-like"/>
    <property type="match status" value="1"/>
</dbReference>
<dbReference type="Pfam" id="PF13692">
    <property type="entry name" value="Glyco_trans_1_4"/>
    <property type="match status" value="1"/>
</dbReference>
<evidence type="ECO:0000259" key="1">
    <source>
        <dbReference type="Pfam" id="PF13439"/>
    </source>
</evidence>
<dbReference type="PANTHER" id="PTHR45947:SF3">
    <property type="entry name" value="SULFOQUINOVOSYL TRANSFERASE SQD2"/>
    <property type="match status" value="1"/>
</dbReference>